<keyword evidence="4" id="KW-1185">Reference proteome</keyword>
<dbReference type="PANTHER" id="PTHR44809">
    <property type="match status" value="1"/>
</dbReference>
<dbReference type="InterPro" id="IPR019734">
    <property type="entry name" value="TPR_rpt"/>
</dbReference>
<comment type="caution">
    <text evidence="3">The sequence shown here is derived from an EMBL/GenBank/DDBJ whole genome shotgun (WGS) entry which is preliminary data.</text>
</comment>
<dbReference type="EMBL" id="JAVXZY010000005">
    <property type="protein sequence ID" value="MDT9000213.1"/>
    <property type="molecule type" value="Genomic_DNA"/>
</dbReference>
<dbReference type="InterPro" id="IPR052943">
    <property type="entry name" value="TMTC_O-mannosyl-trnsfr"/>
</dbReference>
<accession>A0ABU3PCE7</accession>
<dbReference type="InterPro" id="IPR011990">
    <property type="entry name" value="TPR-like_helical_dom_sf"/>
</dbReference>
<dbReference type="Proteomes" id="UP001246372">
    <property type="component" value="Unassembled WGS sequence"/>
</dbReference>
<dbReference type="RefSeq" id="WP_315650775.1">
    <property type="nucleotide sequence ID" value="NZ_JAVXZY010000005.1"/>
</dbReference>
<feature type="signal peptide" evidence="2">
    <location>
        <begin position="1"/>
        <end position="32"/>
    </location>
</feature>
<dbReference type="SMART" id="SM00028">
    <property type="entry name" value="TPR"/>
    <property type="match status" value="4"/>
</dbReference>
<reference evidence="3" key="1">
    <citation type="submission" date="2023-09" db="EMBL/GenBank/DDBJ databases">
        <title>Paucibacter sp. APW11 Genome sequencing and assembly.</title>
        <authorList>
            <person name="Kim I."/>
        </authorList>
    </citation>
    <scope>NUCLEOTIDE SEQUENCE</scope>
    <source>
        <strain evidence="3">APW11</strain>
    </source>
</reference>
<sequence>MPQNTPRPPSKKLWTALALASLTALSSGAALAASPAASEASTVNNSDMDAPMFYQLLVGEMELRAGQPGVAFQVLLDAARRSQDEALYRRVVSIALQARAGEQALQAARAWADSLPNSAEAHQAELQLLALLNRPADAGKALKALLANSPEAQRVTVIASLPQLFQRTPVPQQVLESLQPALKQAEQQEATRLVALNAHARLALNAGEQQQALALSREAAALAPEAEEPLAVALELMVQQPAAEELITAALNAKPDNASLRQAYGRALARAQRISDAAREFRRVTELLPEQPSPWFALGSLELELQHQDVAESALKTFLQKLEAATGKNDSELTDNGRDARQQALLLLAQAAEQRGMYKAAEGWLNQVDTPKRLTEVTYRRASLLLKQGQLDKARKLIQGLPGESKEEQRSRFMAESQLLREAQQWAAAYELLQRANEALSDDADMIYEQSMMAEKLGRNEEMEALLRRVMVLRPEHFHAYNALGYSLADRKQRLDEARELIIKALSFAPKEPFILDSMGWVEYRQGKLDDAITYLRQAFASRPDAEIAAHLGEVLWVSGQREEAQRIWTEGAKRDPKNEALRETQKRLKSAKPAAQ</sequence>
<dbReference type="PANTHER" id="PTHR44809:SF1">
    <property type="entry name" value="PROTEIN O-MANNOSYL-TRANSFERASE TMTC1"/>
    <property type="match status" value="1"/>
</dbReference>
<dbReference type="SUPFAM" id="SSF48452">
    <property type="entry name" value="TPR-like"/>
    <property type="match status" value="2"/>
</dbReference>
<feature type="region of interest" description="Disordered" evidence="1">
    <location>
        <begin position="568"/>
        <end position="597"/>
    </location>
</feature>
<feature type="chain" id="PRO_5045411096" evidence="2">
    <location>
        <begin position="33"/>
        <end position="597"/>
    </location>
</feature>
<name>A0ABU3PCE7_9BURK</name>
<gene>
    <name evidence="3" type="ORF">RQP53_13135</name>
</gene>
<evidence type="ECO:0000256" key="1">
    <source>
        <dbReference type="SAM" id="MobiDB-lite"/>
    </source>
</evidence>
<dbReference type="Pfam" id="PF13432">
    <property type="entry name" value="TPR_16"/>
    <property type="match status" value="2"/>
</dbReference>
<keyword evidence="2" id="KW-0732">Signal</keyword>
<proteinExistence type="predicted"/>
<feature type="compositionally biased region" description="Basic and acidic residues" evidence="1">
    <location>
        <begin position="568"/>
        <end position="587"/>
    </location>
</feature>
<evidence type="ECO:0000313" key="4">
    <source>
        <dbReference type="Proteomes" id="UP001246372"/>
    </source>
</evidence>
<organism evidence="3 4">
    <name type="scientific">Roseateles aquae</name>
    <dbReference type="NCBI Taxonomy" id="3077235"/>
    <lineage>
        <taxon>Bacteria</taxon>
        <taxon>Pseudomonadati</taxon>
        <taxon>Pseudomonadota</taxon>
        <taxon>Betaproteobacteria</taxon>
        <taxon>Burkholderiales</taxon>
        <taxon>Sphaerotilaceae</taxon>
        <taxon>Roseateles</taxon>
    </lineage>
</organism>
<evidence type="ECO:0000313" key="3">
    <source>
        <dbReference type="EMBL" id="MDT9000213.1"/>
    </source>
</evidence>
<protein>
    <submittedName>
        <fullName evidence="3">Tetratricopeptide repeat protein</fullName>
    </submittedName>
</protein>
<evidence type="ECO:0000256" key="2">
    <source>
        <dbReference type="SAM" id="SignalP"/>
    </source>
</evidence>
<dbReference type="Gene3D" id="1.25.40.10">
    <property type="entry name" value="Tetratricopeptide repeat domain"/>
    <property type="match status" value="2"/>
</dbReference>